<dbReference type="EMBL" id="JAGDEL010000012">
    <property type="protein sequence ID" value="MBO1513233.1"/>
    <property type="molecule type" value="Genomic_DNA"/>
</dbReference>
<gene>
    <name evidence="1" type="ORF">I7822_16410</name>
</gene>
<evidence type="ECO:0008006" key="3">
    <source>
        <dbReference type="Google" id="ProtNLM"/>
    </source>
</evidence>
<sequence length="236" mass="26481">MLNKETLEYIVGLGTIDIYEENGQQYSTSPLYLLEEPRAAHINIHSLSGLVEYLKSNFDGECNLMVHVESPTEVTVFSNLNNDRKREYLIKATAMLPSFRYENWYDPETFNIKLQSGFVKNDDRDVVLKVVGNIKEEDVKTYGDNGVSQSVTAKVGVATVGQVEVPNPVSLAPYRTFVEVEQPTSNFVFRMKNGPASALFEADGGAWKLEAMKNIKSYLQDELVQELEVGKITIIA</sequence>
<dbReference type="Proteomes" id="UP000663981">
    <property type="component" value="Unassembled WGS sequence"/>
</dbReference>
<evidence type="ECO:0000313" key="1">
    <source>
        <dbReference type="EMBL" id="MBO1513233.1"/>
    </source>
</evidence>
<dbReference type="RefSeq" id="WP_207980172.1">
    <property type="nucleotide sequence ID" value="NZ_JAGDEL010000012.1"/>
</dbReference>
<protein>
    <recommendedName>
        <fullName evidence="3">Phage tail protein</fullName>
    </recommendedName>
</protein>
<comment type="caution">
    <text evidence="1">The sequence shown here is derived from an EMBL/GenBank/DDBJ whole genome shotgun (WGS) entry which is preliminary data.</text>
</comment>
<organism evidence="1 2">
    <name type="scientific">Metabacillus bambusae</name>
    <dbReference type="NCBI Taxonomy" id="2795218"/>
    <lineage>
        <taxon>Bacteria</taxon>
        <taxon>Bacillati</taxon>
        <taxon>Bacillota</taxon>
        <taxon>Bacilli</taxon>
        <taxon>Bacillales</taxon>
        <taxon>Bacillaceae</taxon>
        <taxon>Metabacillus</taxon>
    </lineage>
</organism>
<proteinExistence type="predicted"/>
<evidence type="ECO:0000313" key="2">
    <source>
        <dbReference type="Proteomes" id="UP000663981"/>
    </source>
</evidence>
<keyword evidence="2" id="KW-1185">Reference proteome</keyword>
<accession>A0ABS3N5T3</accession>
<reference evidence="1 2" key="1">
    <citation type="submission" date="2021-03" db="EMBL/GenBank/DDBJ databases">
        <title>Whole genome sequence of Metabacillus bambusae BG109.</title>
        <authorList>
            <person name="Jeong J.W."/>
        </authorList>
    </citation>
    <scope>NUCLEOTIDE SEQUENCE [LARGE SCALE GENOMIC DNA]</scope>
    <source>
        <strain evidence="1 2">BG109</strain>
    </source>
</reference>
<name>A0ABS3N5T3_9BACI</name>